<reference evidence="3 4" key="1">
    <citation type="submission" date="2024-03" db="EMBL/GenBank/DDBJ databases">
        <title>Novel Streptomyces species of biotechnological and ecological value are a feature of Machair soil.</title>
        <authorList>
            <person name="Prole J.R."/>
            <person name="Goodfellow M."/>
            <person name="Allenby N."/>
            <person name="Ward A.C."/>
        </authorList>
    </citation>
    <scope>NUCLEOTIDE SEQUENCE [LARGE SCALE GENOMIC DNA]</scope>
    <source>
        <strain evidence="3 4">MS1.AVA.1</strain>
    </source>
</reference>
<proteinExistence type="predicted"/>
<sequence length="118" mass="12511">MSAAHKPSAPERIARATASAVLIVVTCILVPVALMTVWVHDIALDTDRYVKTVAPLATEPAIQDAAVDRISEAVDVRIDGDRAAADLAGWLRSQGLPPGPPPPSRGSGRRSTRPWTAR</sequence>
<name>A0ABU8UJV0_9ACTN</name>
<organism evidence="3 4">
    <name type="scientific">Streptomyces machairae</name>
    <dbReference type="NCBI Taxonomy" id="3134109"/>
    <lineage>
        <taxon>Bacteria</taxon>
        <taxon>Bacillati</taxon>
        <taxon>Actinomycetota</taxon>
        <taxon>Actinomycetes</taxon>
        <taxon>Kitasatosporales</taxon>
        <taxon>Streptomycetaceae</taxon>
        <taxon>Streptomyces</taxon>
    </lineage>
</organism>
<evidence type="ECO:0000256" key="2">
    <source>
        <dbReference type="SAM" id="Phobius"/>
    </source>
</evidence>
<evidence type="ECO:0000313" key="3">
    <source>
        <dbReference type="EMBL" id="MEJ8669163.1"/>
    </source>
</evidence>
<feature type="region of interest" description="Disordered" evidence="1">
    <location>
        <begin position="90"/>
        <end position="118"/>
    </location>
</feature>
<gene>
    <name evidence="3" type="ORF">WKI71_13985</name>
</gene>
<feature type="transmembrane region" description="Helical" evidence="2">
    <location>
        <begin position="20"/>
        <end position="39"/>
    </location>
</feature>
<dbReference type="EMBL" id="JBBKAK010000001">
    <property type="protein sequence ID" value="MEJ8669163.1"/>
    <property type="molecule type" value="Genomic_DNA"/>
</dbReference>
<evidence type="ECO:0000256" key="1">
    <source>
        <dbReference type="SAM" id="MobiDB-lite"/>
    </source>
</evidence>
<keyword evidence="4" id="KW-1185">Reference proteome</keyword>
<keyword evidence="2" id="KW-1133">Transmembrane helix</keyword>
<protein>
    <recommendedName>
        <fullName evidence="5">Two-component sensor histidine kinase</fullName>
    </recommendedName>
</protein>
<dbReference type="Proteomes" id="UP001376459">
    <property type="component" value="Unassembled WGS sequence"/>
</dbReference>
<accession>A0ABU8UJV0</accession>
<comment type="caution">
    <text evidence="3">The sequence shown here is derived from an EMBL/GenBank/DDBJ whole genome shotgun (WGS) entry which is preliminary data.</text>
</comment>
<keyword evidence="2" id="KW-0472">Membrane</keyword>
<keyword evidence="2" id="KW-0812">Transmembrane</keyword>
<evidence type="ECO:0000313" key="4">
    <source>
        <dbReference type="Proteomes" id="UP001376459"/>
    </source>
</evidence>
<evidence type="ECO:0008006" key="5">
    <source>
        <dbReference type="Google" id="ProtNLM"/>
    </source>
</evidence>